<proteinExistence type="predicted"/>
<protein>
    <submittedName>
        <fullName evidence="2">Uncharacterized protein</fullName>
    </submittedName>
</protein>
<reference evidence="2" key="1">
    <citation type="journal article" date="2014" name="Front. Microbiol.">
        <title>High frequency of phylogenetically diverse reductive dehalogenase-homologous genes in deep subseafloor sedimentary metagenomes.</title>
        <authorList>
            <person name="Kawai M."/>
            <person name="Futagami T."/>
            <person name="Toyoda A."/>
            <person name="Takaki Y."/>
            <person name="Nishi S."/>
            <person name="Hori S."/>
            <person name="Arai W."/>
            <person name="Tsubouchi T."/>
            <person name="Morono Y."/>
            <person name="Uchiyama I."/>
            <person name="Ito T."/>
            <person name="Fujiyama A."/>
            <person name="Inagaki F."/>
            <person name="Takami H."/>
        </authorList>
    </citation>
    <scope>NUCLEOTIDE SEQUENCE</scope>
    <source>
        <strain evidence="2">Expedition CK06-06</strain>
    </source>
</reference>
<dbReference type="EMBL" id="BARS01031119">
    <property type="protein sequence ID" value="GAG27965.1"/>
    <property type="molecule type" value="Genomic_DNA"/>
</dbReference>
<comment type="caution">
    <text evidence="2">The sequence shown here is derived from an EMBL/GenBank/DDBJ whole genome shotgun (WGS) entry which is preliminary data.</text>
</comment>
<accession>X0WBF0</accession>
<feature type="compositionally biased region" description="Basic residues" evidence="1">
    <location>
        <begin position="7"/>
        <end position="25"/>
    </location>
</feature>
<gene>
    <name evidence="2" type="ORF">S01H1_48459</name>
</gene>
<evidence type="ECO:0000256" key="1">
    <source>
        <dbReference type="SAM" id="MobiDB-lite"/>
    </source>
</evidence>
<name>X0WBF0_9ZZZZ</name>
<sequence>MEYAFSQKRRTRKNKKKEKKKHPYKKGGSARVRNVSKKG</sequence>
<dbReference type="AlphaFoldDB" id="X0WBF0"/>
<evidence type="ECO:0000313" key="2">
    <source>
        <dbReference type="EMBL" id="GAG27965.1"/>
    </source>
</evidence>
<organism evidence="2">
    <name type="scientific">marine sediment metagenome</name>
    <dbReference type="NCBI Taxonomy" id="412755"/>
    <lineage>
        <taxon>unclassified sequences</taxon>
        <taxon>metagenomes</taxon>
        <taxon>ecological metagenomes</taxon>
    </lineage>
</organism>
<feature type="region of interest" description="Disordered" evidence="1">
    <location>
        <begin position="1"/>
        <end position="39"/>
    </location>
</feature>